<dbReference type="SMART" id="SM00850">
    <property type="entry name" value="LytTR"/>
    <property type="match status" value="1"/>
</dbReference>
<dbReference type="SUPFAM" id="SSF52172">
    <property type="entry name" value="CheY-like"/>
    <property type="match status" value="1"/>
</dbReference>
<dbReference type="InterPro" id="IPR007492">
    <property type="entry name" value="LytTR_DNA-bd_dom"/>
</dbReference>
<keyword evidence="4" id="KW-0238">DNA-binding</keyword>
<dbReference type="InterPro" id="IPR046947">
    <property type="entry name" value="LytR-like"/>
</dbReference>
<dbReference type="Gene3D" id="2.40.50.1020">
    <property type="entry name" value="LytTr DNA-binding domain"/>
    <property type="match status" value="1"/>
</dbReference>
<dbReference type="PANTHER" id="PTHR37299:SF1">
    <property type="entry name" value="STAGE 0 SPORULATION PROTEIN A HOMOLOG"/>
    <property type="match status" value="1"/>
</dbReference>
<dbReference type="Gene3D" id="3.40.50.2300">
    <property type="match status" value="1"/>
</dbReference>
<dbReference type="GO" id="GO:0003677">
    <property type="term" value="F:DNA binding"/>
    <property type="evidence" value="ECO:0007669"/>
    <property type="project" value="UniProtKB-KW"/>
</dbReference>
<keyword evidence="5" id="KW-1185">Reference proteome</keyword>
<protein>
    <submittedName>
        <fullName evidence="4">DNA-binding LytR/AlgR family response regulator</fullName>
    </submittedName>
</protein>
<evidence type="ECO:0000313" key="5">
    <source>
        <dbReference type="Proteomes" id="UP000561045"/>
    </source>
</evidence>
<comment type="caution">
    <text evidence="4">The sequence shown here is derived from an EMBL/GenBank/DDBJ whole genome shotgun (WGS) entry which is preliminary data.</text>
</comment>
<feature type="domain" description="Response regulatory" evidence="2">
    <location>
        <begin position="6"/>
        <end position="121"/>
    </location>
</feature>
<evidence type="ECO:0000313" key="4">
    <source>
        <dbReference type="EMBL" id="MBB4012973.1"/>
    </source>
</evidence>
<evidence type="ECO:0000259" key="2">
    <source>
        <dbReference type="PROSITE" id="PS50110"/>
    </source>
</evidence>
<dbReference type="InterPro" id="IPR001789">
    <property type="entry name" value="Sig_transdc_resp-reg_receiver"/>
</dbReference>
<evidence type="ECO:0000256" key="1">
    <source>
        <dbReference type="PROSITE-ProRule" id="PRU00169"/>
    </source>
</evidence>
<accession>A0A840BK25</accession>
<gene>
    <name evidence="4" type="ORF">GGR36_002281</name>
</gene>
<dbReference type="EMBL" id="JACIET010000001">
    <property type="protein sequence ID" value="MBB4012973.1"/>
    <property type="molecule type" value="Genomic_DNA"/>
</dbReference>
<dbReference type="RefSeq" id="WP_183634734.1">
    <property type="nucleotide sequence ID" value="NZ_BAABLE010000011.1"/>
</dbReference>
<dbReference type="PANTHER" id="PTHR37299">
    <property type="entry name" value="TRANSCRIPTIONAL REGULATOR-RELATED"/>
    <property type="match status" value="1"/>
</dbReference>
<proteinExistence type="predicted"/>
<dbReference type="GO" id="GO:0000156">
    <property type="term" value="F:phosphorelay response regulator activity"/>
    <property type="evidence" value="ECO:0007669"/>
    <property type="project" value="InterPro"/>
</dbReference>
<dbReference type="SMART" id="SM00448">
    <property type="entry name" value="REC"/>
    <property type="match status" value="1"/>
</dbReference>
<dbReference type="Proteomes" id="UP000561045">
    <property type="component" value="Unassembled WGS sequence"/>
</dbReference>
<dbReference type="PROSITE" id="PS50930">
    <property type="entry name" value="HTH_LYTTR"/>
    <property type="match status" value="1"/>
</dbReference>
<dbReference type="Pfam" id="PF04397">
    <property type="entry name" value="LytTR"/>
    <property type="match status" value="1"/>
</dbReference>
<sequence>MTRPARAIVADDEPLLRAELVDELRRLWPELQIVAEAADGDAALAACQTHQPDIAFLDIRMPGQSGMAVAQALVAAGKAPLFVFVTAYDNFAIEAFEREAVDYLLKPLNVERLAQTLGKLQKRLSAPAPAQDLSALIAAVQRQIAPQPAAHLNWVRAAVGETVKLIPIADVIYFAATDKYVAVFTQEGESLIRTPLKDLIDQLNPADFQQVHRGMIVNLRHVQSARPDGNGRVLLKLAGRPETLTVSRSYVHLFRQM</sequence>
<feature type="domain" description="HTH LytTR-type" evidence="3">
    <location>
        <begin position="159"/>
        <end position="257"/>
    </location>
</feature>
<keyword evidence="1" id="KW-0597">Phosphoprotein</keyword>
<dbReference type="Pfam" id="PF00072">
    <property type="entry name" value="Response_reg"/>
    <property type="match status" value="1"/>
</dbReference>
<dbReference type="InterPro" id="IPR011006">
    <property type="entry name" value="CheY-like_superfamily"/>
</dbReference>
<feature type="modified residue" description="4-aspartylphosphate" evidence="1">
    <location>
        <position position="58"/>
    </location>
</feature>
<reference evidence="4 5" key="1">
    <citation type="submission" date="2020-08" db="EMBL/GenBank/DDBJ databases">
        <title>Genomic Encyclopedia of Type Strains, Phase IV (KMG-IV): sequencing the most valuable type-strain genomes for metagenomic binning, comparative biology and taxonomic classification.</title>
        <authorList>
            <person name="Goeker M."/>
        </authorList>
    </citation>
    <scope>NUCLEOTIDE SEQUENCE [LARGE SCALE GENOMIC DNA]</scope>
    <source>
        <strain evidence="4 5">DSM 106739</strain>
    </source>
</reference>
<name>A0A840BK25_9RHOO</name>
<organism evidence="4 5">
    <name type="scientific">Niveibacterium umoris</name>
    <dbReference type="NCBI Taxonomy" id="1193620"/>
    <lineage>
        <taxon>Bacteria</taxon>
        <taxon>Pseudomonadati</taxon>
        <taxon>Pseudomonadota</taxon>
        <taxon>Betaproteobacteria</taxon>
        <taxon>Rhodocyclales</taxon>
        <taxon>Rhodocyclaceae</taxon>
        <taxon>Niveibacterium</taxon>
    </lineage>
</organism>
<dbReference type="AlphaFoldDB" id="A0A840BK25"/>
<dbReference type="PROSITE" id="PS50110">
    <property type="entry name" value="RESPONSE_REGULATORY"/>
    <property type="match status" value="1"/>
</dbReference>
<evidence type="ECO:0000259" key="3">
    <source>
        <dbReference type="PROSITE" id="PS50930"/>
    </source>
</evidence>